<dbReference type="Proteomes" id="UP000199385">
    <property type="component" value="Chromosome I"/>
</dbReference>
<evidence type="ECO:0000256" key="3">
    <source>
        <dbReference type="SAM" id="MobiDB-lite"/>
    </source>
</evidence>
<reference evidence="6" key="1">
    <citation type="submission" date="2016-06" db="EMBL/GenBank/DDBJ databases">
        <authorList>
            <person name="Varghese N."/>
            <person name="Submissions Spin"/>
        </authorList>
    </citation>
    <scope>NUCLEOTIDE SEQUENCE [LARGE SCALE GENOMIC DNA]</scope>
    <source>
        <strain evidence="6">DSM 44815</strain>
    </source>
</reference>
<dbReference type="GO" id="GO:0003677">
    <property type="term" value="F:DNA binding"/>
    <property type="evidence" value="ECO:0007669"/>
    <property type="project" value="InterPro"/>
</dbReference>
<gene>
    <name evidence="5" type="ORF">GA0070611_0658</name>
</gene>
<evidence type="ECO:0000256" key="2">
    <source>
        <dbReference type="ARBA" id="ARBA00022840"/>
    </source>
</evidence>
<evidence type="ECO:0000259" key="4">
    <source>
        <dbReference type="PROSITE" id="PS50043"/>
    </source>
</evidence>
<dbReference type="EMBL" id="LT594323">
    <property type="protein sequence ID" value="SBT38736.1"/>
    <property type="molecule type" value="Genomic_DNA"/>
</dbReference>
<dbReference type="GO" id="GO:0005524">
    <property type="term" value="F:ATP binding"/>
    <property type="evidence" value="ECO:0007669"/>
    <property type="project" value="UniProtKB-KW"/>
</dbReference>
<dbReference type="OrthoDB" id="4500249at2"/>
<dbReference type="InterPro" id="IPR011990">
    <property type="entry name" value="TPR-like_helical_dom_sf"/>
</dbReference>
<protein>
    <submittedName>
        <fullName evidence="5">AAA ATPase domain-containing protein</fullName>
    </submittedName>
</protein>
<dbReference type="GO" id="GO:0006355">
    <property type="term" value="P:regulation of DNA-templated transcription"/>
    <property type="evidence" value="ECO:0007669"/>
    <property type="project" value="InterPro"/>
</dbReference>
<dbReference type="PROSITE" id="PS00622">
    <property type="entry name" value="HTH_LUXR_1"/>
    <property type="match status" value="1"/>
</dbReference>
<name>A0A1A8Z4F3_9ACTN</name>
<evidence type="ECO:0000313" key="6">
    <source>
        <dbReference type="Proteomes" id="UP000199385"/>
    </source>
</evidence>
<proteinExistence type="predicted"/>
<dbReference type="SMART" id="SM00421">
    <property type="entry name" value="HTH_LUXR"/>
    <property type="match status" value="1"/>
</dbReference>
<feature type="domain" description="HTH luxR-type" evidence="4">
    <location>
        <begin position="799"/>
        <end position="864"/>
    </location>
</feature>
<dbReference type="InterPro" id="IPR016032">
    <property type="entry name" value="Sig_transdc_resp-reg_C-effctor"/>
</dbReference>
<organism evidence="5 6">
    <name type="scientific">Micromonospora auratinigra</name>
    <dbReference type="NCBI Taxonomy" id="261654"/>
    <lineage>
        <taxon>Bacteria</taxon>
        <taxon>Bacillati</taxon>
        <taxon>Actinomycetota</taxon>
        <taxon>Actinomycetes</taxon>
        <taxon>Micromonosporales</taxon>
        <taxon>Micromonosporaceae</taxon>
        <taxon>Micromonospora</taxon>
    </lineage>
</organism>
<dbReference type="GO" id="GO:0004016">
    <property type="term" value="F:adenylate cyclase activity"/>
    <property type="evidence" value="ECO:0007669"/>
    <property type="project" value="TreeGrafter"/>
</dbReference>
<keyword evidence="6" id="KW-1185">Reference proteome</keyword>
<dbReference type="PRINTS" id="PR00038">
    <property type="entry name" value="HTHLUXR"/>
</dbReference>
<dbReference type="SUPFAM" id="SSF46894">
    <property type="entry name" value="C-terminal effector domain of the bipartite response regulators"/>
    <property type="match status" value="1"/>
</dbReference>
<dbReference type="AlphaFoldDB" id="A0A1A8Z4F3"/>
<dbReference type="PANTHER" id="PTHR16305:SF35">
    <property type="entry name" value="TRANSCRIPTIONAL ACTIVATOR DOMAIN"/>
    <property type="match status" value="1"/>
</dbReference>
<accession>A0A1A8Z4F3</accession>
<dbReference type="SUPFAM" id="SSF48452">
    <property type="entry name" value="TPR-like"/>
    <property type="match status" value="1"/>
</dbReference>
<dbReference type="PANTHER" id="PTHR16305">
    <property type="entry name" value="TESTICULAR SOLUBLE ADENYLYL CYCLASE"/>
    <property type="match status" value="1"/>
</dbReference>
<evidence type="ECO:0000313" key="5">
    <source>
        <dbReference type="EMBL" id="SBT38736.1"/>
    </source>
</evidence>
<dbReference type="InterPro" id="IPR027417">
    <property type="entry name" value="P-loop_NTPase"/>
</dbReference>
<dbReference type="Gene3D" id="1.10.10.10">
    <property type="entry name" value="Winged helix-like DNA-binding domain superfamily/Winged helix DNA-binding domain"/>
    <property type="match status" value="1"/>
</dbReference>
<keyword evidence="1" id="KW-0547">Nucleotide-binding</keyword>
<dbReference type="InterPro" id="IPR000792">
    <property type="entry name" value="Tscrpt_reg_LuxR_C"/>
</dbReference>
<dbReference type="Gene3D" id="1.25.40.10">
    <property type="entry name" value="Tetratricopeptide repeat domain"/>
    <property type="match status" value="1"/>
</dbReference>
<feature type="region of interest" description="Disordered" evidence="3">
    <location>
        <begin position="787"/>
        <end position="806"/>
    </location>
</feature>
<dbReference type="SUPFAM" id="SSF52540">
    <property type="entry name" value="P-loop containing nucleoside triphosphate hydrolases"/>
    <property type="match status" value="1"/>
</dbReference>
<dbReference type="CDD" id="cd06170">
    <property type="entry name" value="LuxR_C_like"/>
    <property type="match status" value="1"/>
</dbReference>
<dbReference type="GO" id="GO:0005737">
    <property type="term" value="C:cytoplasm"/>
    <property type="evidence" value="ECO:0007669"/>
    <property type="project" value="TreeGrafter"/>
</dbReference>
<sequence>MQSPFVGRASHLSAVLALLEDPSDPRRIVAVPGEPGIGKTRFLAEVTREAAHRGWPVQPPGRPGALPVAGRGDRRGARLIAIDDAHSLSLDMDTLLSRLRSEGAGDVVLLAYRPRQVRARLAHSLAALEHRVRRVALQPLREDEADALIPDTLDLPARRTIYAASGGNPAYLDALIARATGEGGAERLAAFAAEISGLPRVQLRVARLAAAFTGPFRVADLVEVAGIDPHTVHEAVQRLVASDVLRIRGEQEDLEFRHPLVRYAIYRTLTVSRRASAHERIGQLLERRGADVVSRAHHAARCAAVGDEHALRIVARAAARLTYRDPDRAAEFHAAVERLAGTASVRRRRRSRLARVHALMTRGRLMVARDVVNDVRGDGFALDPAQDGRECVTLARLAYMIGNLDEAASLLRRGLASHLPSVRRFQRIIYAELAVVELLRGDFDLAHRLVERSGSAPSTRGLVAVVLAVCGDDDQASRLVDDASVEVDSVADGRLAGKLAHLLWLSLAEMLLGRLAEAARHQRRGVRLARERGQEFVLAHLLVLSSHVLLRMGDTAAALSASQEARALADHLGSAPLAALSSAGLRQVGVARGDSAAAAGHGRRALDELFAVRGWVWAVCHLLVRREQHVDDPSLGLPGSPPDLVASRVAGLLDVPTRIRWYETLLEAALIARDDVAAGRWLQKMTSSAGGSTLSEAQGFLTLAKARISRHTGDGRAALVHADQARRLFAETGDAENMIRAGLVVADALAVLGDHSTAVRRLTETAREAQLLGLEALRVRATRQLDGLAPVPGDEGDSSAHPMDSLSRREREVAALVATGKTNREIAADLFLSVKTVERHLARIFVKVGVSSRSALAAMVAVRRAAG</sequence>
<dbReference type="PROSITE" id="PS50043">
    <property type="entry name" value="HTH_LUXR_2"/>
    <property type="match status" value="1"/>
</dbReference>
<dbReference type="Gene3D" id="3.40.50.300">
    <property type="entry name" value="P-loop containing nucleotide triphosphate hydrolases"/>
    <property type="match status" value="1"/>
</dbReference>
<evidence type="ECO:0000256" key="1">
    <source>
        <dbReference type="ARBA" id="ARBA00022741"/>
    </source>
</evidence>
<keyword evidence="2" id="KW-0067">ATP-binding</keyword>
<dbReference type="InterPro" id="IPR036388">
    <property type="entry name" value="WH-like_DNA-bd_sf"/>
</dbReference>
<dbReference type="PATRIC" id="fig|261654.4.peg.666"/>
<dbReference type="Pfam" id="PF00196">
    <property type="entry name" value="GerE"/>
    <property type="match status" value="1"/>
</dbReference>
<dbReference type="RefSeq" id="WP_157740181.1">
    <property type="nucleotide sequence ID" value="NZ_LT594323.1"/>
</dbReference>
<dbReference type="STRING" id="261654.GA0070611_0658"/>